<proteinExistence type="predicted"/>
<protein>
    <submittedName>
        <fullName evidence="1">Uncharacterized protein</fullName>
    </submittedName>
</protein>
<name>A0A655ZC32_VIBCL</name>
<sequence>MIETCSKLSEYTATSTAEPIGRWYCDKSSVMRSVTKTRPEVLSASVPSKAPRAWIWLSPIAGSTSITSPLNTLPGSARNINSAANPGCRRCREFWRKAAV</sequence>
<evidence type="ECO:0000313" key="1">
    <source>
        <dbReference type="EMBL" id="CSC64663.1"/>
    </source>
</evidence>
<accession>A0A655ZC32</accession>
<organism evidence="1 2">
    <name type="scientific">Vibrio cholerae</name>
    <dbReference type="NCBI Taxonomy" id="666"/>
    <lineage>
        <taxon>Bacteria</taxon>
        <taxon>Pseudomonadati</taxon>
        <taxon>Pseudomonadota</taxon>
        <taxon>Gammaproteobacteria</taxon>
        <taxon>Vibrionales</taxon>
        <taxon>Vibrionaceae</taxon>
        <taxon>Vibrio</taxon>
    </lineage>
</organism>
<gene>
    <name evidence="1" type="ORF">ERS013201_03161</name>
</gene>
<dbReference type="AlphaFoldDB" id="A0A655ZC32"/>
<dbReference type="EMBL" id="CWQJ01000025">
    <property type="protein sequence ID" value="CSC64663.1"/>
    <property type="molecule type" value="Genomic_DNA"/>
</dbReference>
<evidence type="ECO:0000313" key="2">
    <source>
        <dbReference type="Proteomes" id="UP000046067"/>
    </source>
</evidence>
<reference evidence="1 2" key="1">
    <citation type="submission" date="2015-07" db="EMBL/GenBank/DDBJ databases">
        <authorList>
            <consortium name="Pathogen Informatics"/>
        </authorList>
    </citation>
    <scope>NUCLEOTIDE SEQUENCE [LARGE SCALE GENOMIC DNA]</scope>
    <source>
        <strain evidence="1 2">A325</strain>
    </source>
</reference>
<dbReference type="Proteomes" id="UP000046067">
    <property type="component" value="Unassembled WGS sequence"/>
</dbReference>